<sequence length="308" mass="34486">MAIVIIRQDGKIDEWKQKLLEADPSLEIYSYLEEHPAEKISMVLVWKHPRGILANYPNLKCLASFGAGVDFIFEDNTIDPSIPITRVIDPFLASDMSEFVIAQILNYLKNLHQYDSDKSQGVWQPLPYRRLKDTTVGILGMGELGQALARDLVALGTQVVGWASKAREFEGLKVYGSKELTTFLGQSEILVCLLPLTPSTEGILSRQLFAELPKGAYVINVARGGHLVDEDLLKMIDNGHLSGACLDVYHREPLEKEHPFWQHPKVHMTPHIASVSDIASVVPQLLENYSRLLSGEPLKNEVSREKGY</sequence>
<dbReference type="GO" id="GO:0016616">
    <property type="term" value="F:oxidoreductase activity, acting on the CH-OH group of donors, NAD or NADP as acceptor"/>
    <property type="evidence" value="ECO:0007669"/>
    <property type="project" value="UniProtKB-ARBA"/>
</dbReference>
<dbReference type="EMBL" id="WXYO01000006">
    <property type="protein sequence ID" value="NAS13202.1"/>
    <property type="molecule type" value="Genomic_DNA"/>
</dbReference>
<dbReference type="PANTHER" id="PTHR43333">
    <property type="entry name" value="2-HACID_DH_C DOMAIN-CONTAINING PROTEIN"/>
    <property type="match status" value="1"/>
</dbReference>
<evidence type="ECO:0000313" key="5">
    <source>
        <dbReference type="Proteomes" id="UP000475249"/>
    </source>
</evidence>
<keyword evidence="2" id="KW-0520">NAD</keyword>
<dbReference type="Pfam" id="PF02826">
    <property type="entry name" value="2-Hacid_dh_C"/>
    <property type="match status" value="1"/>
</dbReference>
<evidence type="ECO:0000313" key="4">
    <source>
        <dbReference type="EMBL" id="NAS13202.1"/>
    </source>
</evidence>
<dbReference type="Gene3D" id="3.40.50.720">
    <property type="entry name" value="NAD(P)-binding Rossmann-like Domain"/>
    <property type="match status" value="2"/>
</dbReference>
<keyword evidence="5" id="KW-1185">Reference proteome</keyword>
<proteinExistence type="predicted"/>
<keyword evidence="4" id="KW-0670">Pyruvate</keyword>
<comment type="caution">
    <text evidence="4">The sequence shown here is derived from an EMBL/GenBank/DDBJ whole genome shotgun (WGS) entry which is preliminary data.</text>
</comment>
<dbReference type="CDD" id="cd12164">
    <property type="entry name" value="GDH_like_2"/>
    <property type="match status" value="1"/>
</dbReference>
<organism evidence="4 5">
    <name type="scientific">Poritiphilus flavus</name>
    <dbReference type="NCBI Taxonomy" id="2697053"/>
    <lineage>
        <taxon>Bacteria</taxon>
        <taxon>Pseudomonadati</taxon>
        <taxon>Bacteroidota</taxon>
        <taxon>Flavobacteriia</taxon>
        <taxon>Flavobacteriales</taxon>
        <taxon>Flavobacteriaceae</taxon>
        <taxon>Poritiphilus</taxon>
    </lineage>
</organism>
<feature type="domain" description="D-isomer specific 2-hydroxyacid dehydrogenase NAD-binding" evidence="3">
    <location>
        <begin position="101"/>
        <end position="273"/>
    </location>
</feature>
<evidence type="ECO:0000259" key="3">
    <source>
        <dbReference type="Pfam" id="PF02826"/>
    </source>
</evidence>
<keyword evidence="1" id="KW-0560">Oxidoreductase</keyword>
<evidence type="ECO:0000256" key="1">
    <source>
        <dbReference type="ARBA" id="ARBA00023002"/>
    </source>
</evidence>
<dbReference type="SUPFAM" id="SSF51735">
    <property type="entry name" value="NAD(P)-binding Rossmann-fold domains"/>
    <property type="match status" value="1"/>
</dbReference>
<dbReference type="Proteomes" id="UP000475249">
    <property type="component" value="Unassembled WGS sequence"/>
</dbReference>
<evidence type="ECO:0000256" key="2">
    <source>
        <dbReference type="ARBA" id="ARBA00023027"/>
    </source>
</evidence>
<dbReference type="AlphaFoldDB" id="A0A6L9EF52"/>
<protein>
    <submittedName>
        <fullName evidence="4">Glyoxylate/hydroxypyruvate reductase A</fullName>
    </submittedName>
</protein>
<name>A0A6L9EF52_9FLAO</name>
<dbReference type="InterPro" id="IPR029753">
    <property type="entry name" value="D-isomer_DH_CS"/>
</dbReference>
<dbReference type="SUPFAM" id="SSF52283">
    <property type="entry name" value="Formate/glycerate dehydrogenase catalytic domain-like"/>
    <property type="match status" value="1"/>
</dbReference>
<reference evidence="4 5" key="1">
    <citation type="submission" date="2020-01" db="EMBL/GenBank/DDBJ databases">
        <title>Bacteria diversity of Porities sp.</title>
        <authorList>
            <person name="Wang G."/>
        </authorList>
    </citation>
    <scope>NUCLEOTIDE SEQUENCE [LARGE SCALE GENOMIC DNA]</scope>
    <source>
        <strain evidence="4 5">R33</strain>
    </source>
</reference>
<dbReference type="InterPro" id="IPR006140">
    <property type="entry name" value="D-isomer_DH_NAD-bd"/>
</dbReference>
<gene>
    <name evidence="4" type="ORF">GTQ38_14390</name>
</gene>
<dbReference type="PROSITE" id="PS00671">
    <property type="entry name" value="D_2_HYDROXYACID_DH_3"/>
    <property type="match status" value="1"/>
</dbReference>
<dbReference type="GO" id="GO:0051287">
    <property type="term" value="F:NAD binding"/>
    <property type="evidence" value="ECO:0007669"/>
    <property type="project" value="InterPro"/>
</dbReference>
<dbReference type="RefSeq" id="WP_161436242.1">
    <property type="nucleotide sequence ID" value="NZ_WXYO01000006.1"/>
</dbReference>
<dbReference type="InterPro" id="IPR036291">
    <property type="entry name" value="NAD(P)-bd_dom_sf"/>
</dbReference>
<accession>A0A6L9EF52</accession>
<dbReference type="PANTHER" id="PTHR43333:SF1">
    <property type="entry name" value="D-ISOMER SPECIFIC 2-HYDROXYACID DEHYDROGENASE NAD-BINDING DOMAIN-CONTAINING PROTEIN"/>
    <property type="match status" value="1"/>
</dbReference>